<dbReference type="SMART" id="SM00450">
    <property type="entry name" value="RHOD"/>
    <property type="match status" value="2"/>
</dbReference>
<evidence type="ECO:0000313" key="4">
    <source>
        <dbReference type="EMBL" id="MDM7860818.1"/>
    </source>
</evidence>
<dbReference type="GO" id="GO:0016740">
    <property type="term" value="F:transferase activity"/>
    <property type="evidence" value="ECO:0007669"/>
    <property type="project" value="UniProtKB-KW"/>
</dbReference>
<evidence type="ECO:0000256" key="2">
    <source>
        <dbReference type="ARBA" id="ARBA00022737"/>
    </source>
</evidence>
<dbReference type="Pfam" id="PF00581">
    <property type="entry name" value="Rhodanese"/>
    <property type="match status" value="2"/>
</dbReference>
<sequence length="280" mass="31359">MQNGVPIFVSAQWLKHNLNDVTLLYTRLADIKTGIVESMEHKIIPTARLFDFEADFAATESVLPHTLPDEERFTQRAQQLGINTNDHVVVYDSTGLYAAPRVWWMFKVMGFNRVSVLSGGLPEWLATGENVGSTVYSPQRRGDFNAVFHPEFYIDTESLISGLEKKQLHVVDARAKERFHGQVPEPRPHLRAGHIPSAHNLPFTTLVDEWGRIKSPDEIKQMFDALQLAPNQPMVFSCGSGVTACILAIAAESIGIHDWRVYDGSWSEWGANCALPVAFD</sequence>
<dbReference type="InterPro" id="IPR045078">
    <property type="entry name" value="TST/MPST-like"/>
</dbReference>
<accession>A0ABT7SX99</accession>
<comment type="caution">
    <text evidence="4">The sequence shown here is derived from an EMBL/GenBank/DDBJ whole genome shotgun (WGS) entry which is preliminary data.</text>
</comment>
<dbReference type="CDD" id="cd01449">
    <property type="entry name" value="TST_Repeat_2"/>
    <property type="match status" value="1"/>
</dbReference>
<feature type="domain" description="Rhodanese" evidence="3">
    <location>
        <begin position="44"/>
        <end position="133"/>
    </location>
</feature>
<keyword evidence="2" id="KW-0677">Repeat</keyword>
<reference evidence="4 5" key="1">
    <citation type="submission" date="2023-06" db="EMBL/GenBank/DDBJ databases">
        <title>Alteromonas sp. ASW11-36 isolated from intertidal sand.</title>
        <authorList>
            <person name="Li Y."/>
        </authorList>
    </citation>
    <scope>NUCLEOTIDE SEQUENCE [LARGE SCALE GENOMIC DNA]</scope>
    <source>
        <strain evidence="4 5">ASW11-36</strain>
    </source>
</reference>
<organism evidence="4 5">
    <name type="scientific">Alteromonas arenosi</name>
    <dbReference type="NCBI Taxonomy" id="3055817"/>
    <lineage>
        <taxon>Bacteria</taxon>
        <taxon>Pseudomonadati</taxon>
        <taxon>Pseudomonadota</taxon>
        <taxon>Gammaproteobacteria</taxon>
        <taxon>Alteromonadales</taxon>
        <taxon>Alteromonadaceae</taxon>
        <taxon>Alteromonas/Salinimonas group</taxon>
        <taxon>Alteromonas</taxon>
    </lineage>
</organism>
<gene>
    <name evidence="4" type="ORF">QTP81_09445</name>
</gene>
<proteinExistence type="predicted"/>
<evidence type="ECO:0000256" key="1">
    <source>
        <dbReference type="ARBA" id="ARBA00022679"/>
    </source>
</evidence>
<dbReference type="PROSITE" id="PS50206">
    <property type="entry name" value="RHODANESE_3"/>
    <property type="match status" value="2"/>
</dbReference>
<name>A0ABT7SX99_9ALTE</name>
<dbReference type="PANTHER" id="PTHR11364:SF27">
    <property type="entry name" value="SULFURTRANSFERASE"/>
    <property type="match status" value="1"/>
</dbReference>
<dbReference type="RefSeq" id="WP_289365102.1">
    <property type="nucleotide sequence ID" value="NZ_JAUCBP010000007.1"/>
</dbReference>
<keyword evidence="1 4" id="KW-0808">Transferase</keyword>
<dbReference type="EMBL" id="JAUCBP010000007">
    <property type="protein sequence ID" value="MDM7860818.1"/>
    <property type="molecule type" value="Genomic_DNA"/>
</dbReference>
<dbReference type="EC" id="2.8.1.-" evidence="4"/>
<evidence type="ECO:0000259" key="3">
    <source>
        <dbReference type="PROSITE" id="PS50206"/>
    </source>
</evidence>
<keyword evidence="5" id="KW-1185">Reference proteome</keyword>
<dbReference type="InterPro" id="IPR001763">
    <property type="entry name" value="Rhodanese-like_dom"/>
</dbReference>
<dbReference type="InterPro" id="IPR036873">
    <property type="entry name" value="Rhodanese-like_dom_sf"/>
</dbReference>
<dbReference type="Gene3D" id="3.40.250.10">
    <property type="entry name" value="Rhodanese-like domain"/>
    <property type="match status" value="2"/>
</dbReference>
<protein>
    <submittedName>
        <fullName evidence="4">Sulfurtransferase</fullName>
        <ecNumber evidence="4">2.8.1.-</ecNumber>
    </submittedName>
</protein>
<evidence type="ECO:0000313" key="5">
    <source>
        <dbReference type="Proteomes" id="UP001234343"/>
    </source>
</evidence>
<dbReference type="Proteomes" id="UP001234343">
    <property type="component" value="Unassembled WGS sequence"/>
</dbReference>
<feature type="domain" description="Rhodanese" evidence="3">
    <location>
        <begin position="164"/>
        <end position="278"/>
    </location>
</feature>
<dbReference type="SUPFAM" id="SSF52821">
    <property type="entry name" value="Rhodanese/Cell cycle control phosphatase"/>
    <property type="match status" value="2"/>
</dbReference>
<dbReference type="PANTHER" id="PTHR11364">
    <property type="entry name" value="THIOSULFATE SULFERTANSFERASE"/>
    <property type="match status" value="1"/>
</dbReference>
<dbReference type="CDD" id="cd01448">
    <property type="entry name" value="TST_Repeat_1"/>
    <property type="match status" value="1"/>
</dbReference>